<comment type="caution">
    <text evidence="1">The sequence shown here is derived from an EMBL/GenBank/DDBJ whole genome shotgun (WGS) entry which is preliminary data.</text>
</comment>
<evidence type="ECO:0000313" key="1">
    <source>
        <dbReference type="EMBL" id="KKF37656.1"/>
    </source>
</evidence>
<dbReference type="EMBL" id="JXNU01000003">
    <property type="protein sequence ID" value="KKF37656.1"/>
    <property type="molecule type" value="Genomic_DNA"/>
</dbReference>
<evidence type="ECO:0000313" key="2">
    <source>
        <dbReference type="Proteomes" id="UP000033924"/>
    </source>
</evidence>
<dbReference type="RefSeq" id="WP_016192721.1">
    <property type="nucleotide sequence ID" value="NZ_CP089932.1"/>
</dbReference>
<dbReference type="Proteomes" id="UP000033924">
    <property type="component" value="Unassembled WGS sequence"/>
</dbReference>
<dbReference type="AlphaFoldDB" id="A0A0M2KKX8"/>
<sequence>MDIKTAFKRFFTRDKTQGMQSAGDDFLYGDTATHPSTGLDIQRVYALFSAAEQGDIQAQSDLFTDMEERDGHLFAELSKRKRALLTLPFSVKPPPDATEAEKKVAAEADWWLRHLPGFREMLMDMLDAIGHGFSCIEIEWSRKGSLWLPGAFHKRPARAFTMPQTDLDSIRLNRGSVGGEELWDMGWIVHKHKSKSGPVAQSGLFRVLVWTYLFKNLSARDWAQFLNLYGLPFRIGKYDSTMTDKERLDLLRGIRMLAREGGGIIPNTADIKFESPAAGQSAPFFDMVSWCEKVQSKVILGGTLTSQADGASSTNALGNVHNEVRHDLLVGDAWMSAETLTQQLLWPVLAMNGRFNPERAPYLEFDARESVDLERLMKVVNRAQLAGFDITADWVSEKSGIPLPQEGQTILKPLARQQAGDAALSQVMQARLAALSVPQSGTDSVQLQLDAAPQLLAAQASAAAEAMLKPLITQVKAARSPDEVYELLAASYPSLDDMALQELVGQAVFVADVMGQQYG</sequence>
<keyword evidence="2" id="KW-1185">Reference proteome</keyword>
<dbReference type="STRING" id="65700.SY86_23275"/>
<organism evidence="1 2">
    <name type="scientific">Erwinia tracheiphila</name>
    <dbReference type="NCBI Taxonomy" id="65700"/>
    <lineage>
        <taxon>Bacteria</taxon>
        <taxon>Pseudomonadati</taxon>
        <taxon>Pseudomonadota</taxon>
        <taxon>Gammaproteobacteria</taxon>
        <taxon>Enterobacterales</taxon>
        <taxon>Erwiniaceae</taxon>
        <taxon>Erwinia</taxon>
    </lineage>
</organism>
<gene>
    <name evidence="1" type="ORF">SY86_23275</name>
</gene>
<reference evidence="1 2" key="1">
    <citation type="submission" date="2015-01" db="EMBL/GenBank/DDBJ databases">
        <title>Erwinia tracheiphila.</title>
        <authorList>
            <person name="Shapiro L.R."/>
        </authorList>
    </citation>
    <scope>NUCLEOTIDE SEQUENCE [LARGE SCALE GENOMIC DNA]</scope>
    <source>
        <strain evidence="1 2">BuffGH</strain>
    </source>
</reference>
<proteinExistence type="predicted"/>
<accession>A0A0M2KKX8</accession>
<name>A0A0M2KKX8_9GAMM</name>
<protein>
    <submittedName>
        <fullName evidence="1">Phage protein</fullName>
    </submittedName>
</protein>
<dbReference type="InterPro" id="IPR009279">
    <property type="entry name" value="Portal_Mu"/>
</dbReference>
<dbReference type="PATRIC" id="fig|65700.7.peg.5788"/>
<dbReference type="Pfam" id="PF06074">
    <property type="entry name" value="Portal_Mu"/>
    <property type="match status" value="1"/>
</dbReference>